<sequence length="106" mass="11741">MGWATKLRSEDTPLVLESEADAVFVVGATSPLYYKTILFTEDGSTAAPLGSRRLRSRVVLNLNSARRKAEYEDCYPCRYTGLGRRFRSGANWPEGKVFMLAAGFVG</sequence>
<evidence type="ECO:0000313" key="1">
    <source>
        <dbReference type="EMBL" id="EJK71516.1"/>
    </source>
</evidence>
<dbReference type="Proteomes" id="UP000266841">
    <property type="component" value="Unassembled WGS sequence"/>
</dbReference>
<dbReference type="AlphaFoldDB" id="K0TDD8"/>
<proteinExistence type="predicted"/>
<name>K0TDD8_THAOC</name>
<reference evidence="1 2" key="1">
    <citation type="journal article" date="2012" name="Genome Biol.">
        <title>Genome and low-iron response of an oceanic diatom adapted to chronic iron limitation.</title>
        <authorList>
            <person name="Lommer M."/>
            <person name="Specht M."/>
            <person name="Roy A.S."/>
            <person name="Kraemer L."/>
            <person name="Andreson R."/>
            <person name="Gutowska M.A."/>
            <person name="Wolf J."/>
            <person name="Bergner S.V."/>
            <person name="Schilhabel M.B."/>
            <person name="Klostermeier U.C."/>
            <person name="Beiko R.G."/>
            <person name="Rosenstiel P."/>
            <person name="Hippler M."/>
            <person name="Laroche J."/>
        </authorList>
    </citation>
    <scope>NUCLEOTIDE SEQUENCE [LARGE SCALE GENOMIC DNA]</scope>
    <source>
        <strain evidence="1 2">CCMP1005</strain>
    </source>
</reference>
<dbReference type="EMBL" id="AGNL01007142">
    <property type="protein sequence ID" value="EJK71516.1"/>
    <property type="molecule type" value="Genomic_DNA"/>
</dbReference>
<organism evidence="1 2">
    <name type="scientific">Thalassiosira oceanica</name>
    <name type="common">Marine diatom</name>
    <dbReference type="NCBI Taxonomy" id="159749"/>
    <lineage>
        <taxon>Eukaryota</taxon>
        <taxon>Sar</taxon>
        <taxon>Stramenopiles</taxon>
        <taxon>Ochrophyta</taxon>
        <taxon>Bacillariophyta</taxon>
        <taxon>Coscinodiscophyceae</taxon>
        <taxon>Thalassiosirophycidae</taxon>
        <taxon>Thalassiosirales</taxon>
        <taxon>Thalassiosiraceae</taxon>
        <taxon>Thalassiosira</taxon>
    </lineage>
</organism>
<accession>K0TDD8</accession>
<keyword evidence="2" id="KW-1185">Reference proteome</keyword>
<evidence type="ECO:0000313" key="2">
    <source>
        <dbReference type="Proteomes" id="UP000266841"/>
    </source>
</evidence>
<gene>
    <name evidence="1" type="ORF">THAOC_07035</name>
</gene>
<protein>
    <submittedName>
        <fullName evidence="1">Uncharacterized protein</fullName>
    </submittedName>
</protein>
<comment type="caution">
    <text evidence="1">The sequence shown here is derived from an EMBL/GenBank/DDBJ whole genome shotgun (WGS) entry which is preliminary data.</text>
</comment>